<organism evidence="2 3">
    <name type="scientific">Aporhodopirellula rubra</name>
    <dbReference type="NCBI Taxonomy" id="980271"/>
    <lineage>
        <taxon>Bacteria</taxon>
        <taxon>Pseudomonadati</taxon>
        <taxon>Planctomycetota</taxon>
        <taxon>Planctomycetia</taxon>
        <taxon>Pirellulales</taxon>
        <taxon>Pirellulaceae</taxon>
        <taxon>Aporhodopirellula</taxon>
    </lineage>
</organism>
<proteinExistence type="predicted"/>
<keyword evidence="3" id="KW-1185">Reference proteome</keyword>
<dbReference type="EMBL" id="JACHXU010000005">
    <property type="protein sequence ID" value="MBB3205951.1"/>
    <property type="molecule type" value="Genomic_DNA"/>
</dbReference>
<evidence type="ECO:0008006" key="4">
    <source>
        <dbReference type="Google" id="ProtNLM"/>
    </source>
</evidence>
<gene>
    <name evidence="2" type="ORF">FHS27_001759</name>
</gene>
<keyword evidence="1" id="KW-0732">Signal</keyword>
<dbReference type="RefSeq" id="WP_184304063.1">
    <property type="nucleotide sequence ID" value="NZ_JACHXU010000005.1"/>
</dbReference>
<sequence length="58" mass="6186">MKSTLIIVSLFFGAAMMGCGETAPSVPSPTERDELRELMAKEAAELEAQAALEDDSPE</sequence>
<feature type="signal peptide" evidence="1">
    <location>
        <begin position="1"/>
        <end position="17"/>
    </location>
</feature>
<dbReference type="AlphaFoldDB" id="A0A7W5DWQ2"/>
<protein>
    <recommendedName>
        <fullName evidence="4">Secreted protein</fullName>
    </recommendedName>
</protein>
<reference evidence="2 3" key="1">
    <citation type="submission" date="2020-08" db="EMBL/GenBank/DDBJ databases">
        <title>Genomic Encyclopedia of Type Strains, Phase III (KMG-III): the genomes of soil and plant-associated and newly described type strains.</title>
        <authorList>
            <person name="Whitman W."/>
        </authorList>
    </citation>
    <scope>NUCLEOTIDE SEQUENCE [LARGE SCALE GENOMIC DNA]</scope>
    <source>
        <strain evidence="2 3">CECT 8075</strain>
    </source>
</reference>
<feature type="chain" id="PRO_5030811177" description="Secreted protein" evidence="1">
    <location>
        <begin position="18"/>
        <end position="58"/>
    </location>
</feature>
<dbReference type="PROSITE" id="PS51257">
    <property type="entry name" value="PROKAR_LIPOPROTEIN"/>
    <property type="match status" value="1"/>
</dbReference>
<evidence type="ECO:0000313" key="3">
    <source>
        <dbReference type="Proteomes" id="UP000536179"/>
    </source>
</evidence>
<accession>A0A7W5DWQ2</accession>
<comment type="caution">
    <text evidence="2">The sequence shown here is derived from an EMBL/GenBank/DDBJ whole genome shotgun (WGS) entry which is preliminary data.</text>
</comment>
<name>A0A7W5DWQ2_9BACT</name>
<evidence type="ECO:0000256" key="1">
    <source>
        <dbReference type="SAM" id="SignalP"/>
    </source>
</evidence>
<dbReference type="Proteomes" id="UP000536179">
    <property type="component" value="Unassembled WGS sequence"/>
</dbReference>
<evidence type="ECO:0000313" key="2">
    <source>
        <dbReference type="EMBL" id="MBB3205951.1"/>
    </source>
</evidence>